<evidence type="ECO:0000313" key="2">
    <source>
        <dbReference type="Proteomes" id="UP001207930"/>
    </source>
</evidence>
<reference evidence="1 2" key="1">
    <citation type="submission" date="2022-10" db="EMBL/GenBank/DDBJ databases">
        <title>Luteolibacter flavescens strain MCCC 1K03193, whole genome shotgun sequencing project.</title>
        <authorList>
            <person name="Zhao G."/>
            <person name="Shen L."/>
        </authorList>
    </citation>
    <scope>NUCLEOTIDE SEQUENCE [LARGE SCALE GENOMIC DNA]</scope>
    <source>
        <strain evidence="1 2">MCCC 1K03193</strain>
    </source>
</reference>
<evidence type="ECO:0000313" key="1">
    <source>
        <dbReference type="EMBL" id="MCW1886985.1"/>
    </source>
</evidence>
<proteinExistence type="predicted"/>
<dbReference type="EMBL" id="JAPDDS010000013">
    <property type="protein sequence ID" value="MCW1886985.1"/>
    <property type="molecule type" value="Genomic_DNA"/>
</dbReference>
<sequence>MILEQLMLQHRDPKSALAVAYLAAPDAFPGLPRRIGNIRVKLLKIPSFEPCTAWTLFEDQGTFCVRRIEWNQREDPETSPGAQGSDAAINSSIATTLLDGLTALTIPVAPKTREAGIDGVSYSVIIGDYWCNSEFAWWVEPPEEWKKLAIWYDRAIAAFEAVLPVRTPENPEA</sequence>
<organism evidence="1 2">
    <name type="scientific">Luteolibacter flavescens</name>
    <dbReference type="NCBI Taxonomy" id="1859460"/>
    <lineage>
        <taxon>Bacteria</taxon>
        <taxon>Pseudomonadati</taxon>
        <taxon>Verrucomicrobiota</taxon>
        <taxon>Verrucomicrobiia</taxon>
        <taxon>Verrucomicrobiales</taxon>
        <taxon>Verrucomicrobiaceae</taxon>
        <taxon>Luteolibacter</taxon>
    </lineage>
</organism>
<dbReference type="RefSeq" id="WP_264502940.1">
    <property type="nucleotide sequence ID" value="NZ_JAPDDS010000013.1"/>
</dbReference>
<name>A0ABT3FTS7_9BACT</name>
<comment type="caution">
    <text evidence="1">The sequence shown here is derived from an EMBL/GenBank/DDBJ whole genome shotgun (WGS) entry which is preliminary data.</text>
</comment>
<keyword evidence="2" id="KW-1185">Reference proteome</keyword>
<protein>
    <submittedName>
        <fullName evidence="1">Uncharacterized protein</fullName>
    </submittedName>
</protein>
<gene>
    <name evidence="1" type="ORF">OKA04_19760</name>
</gene>
<accession>A0ABT3FTS7</accession>
<dbReference type="Proteomes" id="UP001207930">
    <property type="component" value="Unassembled WGS sequence"/>
</dbReference>